<name>A0A3N4IFY6_ASCIM</name>
<accession>A0A3N4IFY6</accession>
<dbReference type="EMBL" id="ML119667">
    <property type="protein sequence ID" value="RPA83091.1"/>
    <property type="molecule type" value="Genomic_DNA"/>
</dbReference>
<dbReference type="Proteomes" id="UP000275078">
    <property type="component" value="Unassembled WGS sequence"/>
</dbReference>
<dbReference type="AlphaFoldDB" id="A0A3N4IFY6"/>
<dbReference type="STRING" id="1160509.A0A3N4IFY6"/>
<evidence type="ECO:0000313" key="3">
    <source>
        <dbReference type="EMBL" id="RPA83091.1"/>
    </source>
</evidence>
<feature type="compositionally biased region" description="Basic and acidic residues" evidence="1">
    <location>
        <begin position="451"/>
        <end position="468"/>
    </location>
</feature>
<evidence type="ECO:0000256" key="2">
    <source>
        <dbReference type="SAM" id="Phobius"/>
    </source>
</evidence>
<gene>
    <name evidence="3" type="ORF">BJ508DRAFT_413751</name>
</gene>
<reference evidence="3 4" key="1">
    <citation type="journal article" date="2018" name="Nat. Ecol. Evol.">
        <title>Pezizomycetes genomes reveal the molecular basis of ectomycorrhizal truffle lifestyle.</title>
        <authorList>
            <person name="Murat C."/>
            <person name="Payen T."/>
            <person name="Noel B."/>
            <person name="Kuo A."/>
            <person name="Morin E."/>
            <person name="Chen J."/>
            <person name="Kohler A."/>
            <person name="Krizsan K."/>
            <person name="Balestrini R."/>
            <person name="Da Silva C."/>
            <person name="Montanini B."/>
            <person name="Hainaut M."/>
            <person name="Levati E."/>
            <person name="Barry K.W."/>
            <person name="Belfiori B."/>
            <person name="Cichocki N."/>
            <person name="Clum A."/>
            <person name="Dockter R.B."/>
            <person name="Fauchery L."/>
            <person name="Guy J."/>
            <person name="Iotti M."/>
            <person name="Le Tacon F."/>
            <person name="Lindquist E.A."/>
            <person name="Lipzen A."/>
            <person name="Malagnac F."/>
            <person name="Mello A."/>
            <person name="Molinier V."/>
            <person name="Miyauchi S."/>
            <person name="Poulain J."/>
            <person name="Riccioni C."/>
            <person name="Rubini A."/>
            <person name="Sitrit Y."/>
            <person name="Splivallo R."/>
            <person name="Traeger S."/>
            <person name="Wang M."/>
            <person name="Zifcakova L."/>
            <person name="Wipf D."/>
            <person name="Zambonelli A."/>
            <person name="Paolocci F."/>
            <person name="Nowrousian M."/>
            <person name="Ottonello S."/>
            <person name="Baldrian P."/>
            <person name="Spatafora J.W."/>
            <person name="Henrissat B."/>
            <person name="Nagy L.G."/>
            <person name="Aury J.M."/>
            <person name="Wincker P."/>
            <person name="Grigoriev I.V."/>
            <person name="Bonfante P."/>
            <person name="Martin F.M."/>
        </authorList>
    </citation>
    <scope>NUCLEOTIDE SEQUENCE [LARGE SCALE GENOMIC DNA]</scope>
    <source>
        <strain evidence="3 4">RN42</strain>
    </source>
</reference>
<organism evidence="3 4">
    <name type="scientific">Ascobolus immersus RN42</name>
    <dbReference type="NCBI Taxonomy" id="1160509"/>
    <lineage>
        <taxon>Eukaryota</taxon>
        <taxon>Fungi</taxon>
        <taxon>Dikarya</taxon>
        <taxon>Ascomycota</taxon>
        <taxon>Pezizomycotina</taxon>
        <taxon>Pezizomycetes</taxon>
        <taxon>Pezizales</taxon>
        <taxon>Ascobolaceae</taxon>
        <taxon>Ascobolus</taxon>
    </lineage>
</organism>
<keyword evidence="2" id="KW-0472">Membrane</keyword>
<feature type="region of interest" description="Disordered" evidence="1">
    <location>
        <begin position="10"/>
        <end position="152"/>
    </location>
</feature>
<feature type="compositionally biased region" description="Basic and acidic residues" evidence="1">
    <location>
        <begin position="208"/>
        <end position="230"/>
    </location>
</feature>
<feature type="compositionally biased region" description="Basic and acidic residues" evidence="1">
    <location>
        <begin position="123"/>
        <end position="152"/>
    </location>
</feature>
<dbReference type="OrthoDB" id="5398191at2759"/>
<keyword evidence="2" id="KW-0812">Transmembrane</keyword>
<evidence type="ECO:0000256" key="1">
    <source>
        <dbReference type="SAM" id="MobiDB-lite"/>
    </source>
</evidence>
<evidence type="ECO:0000313" key="4">
    <source>
        <dbReference type="Proteomes" id="UP000275078"/>
    </source>
</evidence>
<protein>
    <submittedName>
        <fullName evidence="3">Uncharacterized protein</fullName>
    </submittedName>
</protein>
<keyword evidence="2" id="KW-1133">Transmembrane helix</keyword>
<feature type="compositionally biased region" description="Polar residues" evidence="1">
    <location>
        <begin position="31"/>
        <end position="48"/>
    </location>
</feature>
<proteinExistence type="predicted"/>
<feature type="region of interest" description="Disordered" evidence="1">
    <location>
        <begin position="202"/>
        <end position="230"/>
    </location>
</feature>
<feature type="transmembrane region" description="Helical" evidence="2">
    <location>
        <begin position="375"/>
        <end position="400"/>
    </location>
</feature>
<sequence length="468" mass="50415">MLEYFSYKKFKSHKAKQAEEEAAKDASSTEPTAATTNPALSESSQTAADQPLLDKDDEQYFSDLISEAETPVVILEGSGPDRSESPPPPLPARPSRNPSTASLATEDVGGAKAQTVAEGGVEGLKKDAGATEPKDGLRETEESKKVKGKDGKLFGVVEKRASTFLASGMDWIGLNKEKAHKEEKSKGKGKEKEIIVVPDATETEEKLEEAKKDKKKDKGKEKEKPKKLNADGEEVVDEGIIAGVMEKLNLANINGKLVAKSPDIKSTVNKFTQILKDINNGVPTAYNDLIDLFDTSSDTFARTFDSLPKTIQNFIMRTLPAKMTPEVLRTLAATSPALAAELQSGSALGLKELVTKPGLVASLLKSVVTFLRTRFPLLMGGGMAVSFGVTIVMLILWYCYKRGKEVRLEEEAKAGLGEASEGPSQPSTGIRTEMVNDLPPAPPQPSTRRSSFGERDVGHSDTLHESGP</sequence>
<feature type="region of interest" description="Disordered" evidence="1">
    <location>
        <begin position="413"/>
        <end position="468"/>
    </location>
</feature>
<keyword evidence="4" id="KW-1185">Reference proteome</keyword>